<feature type="compositionally biased region" description="Polar residues" evidence="16">
    <location>
        <begin position="382"/>
        <end position="407"/>
    </location>
</feature>
<evidence type="ECO:0000256" key="7">
    <source>
        <dbReference type="ARBA" id="ARBA00022692"/>
    </source>
</evidence>
<feature type="compositionally biased region" description="Low complexity" evidence="16">
    <location>
        <begin position="444"/>
        <end position="459"/>
    </location>
</feature>
<dbReference type="InterPro" id="IPR024766">
    <property type="entry name" value="Znf_RING_H2"/>
</dbReference>
<dbReference type="GO" id="GO:0016567">
    <property type="term" value="P:protein ubiquitination"/>
    <property type="evidence" value="ECO:0007669"/>
    <property type="project" value="UniProtKB-UniPathway"/>
</dbReference>
<dbReference type="Proteomes" id="UP000663699">
    <property type="component" value="Chromosome 7"/>
</dbReference>
<comment type="pathway">
    <text evidence="3">Protein modification; protein ubiquitination.</text>
</comment>
<feature type="region of interest" description="Disordered" evidence="16">
    <location>
        <begin position="381"/>
        <end position="407"/>
    </location>
</feature>
<evidence type="ECO:0000256" key="2">
    <source>
        <dbReference type="ARBA" id="ARBA00004477"/>
    </source>
</evidence>
<evidence type="ECO:0000259" key="18">
    <source>
        <dbReference type="PROSITE" id="PS50089"/>
    </source>
</evidence>
<evidence type="ECO:0000256" key="3">
    <source>
        <dbReference type="ARBA" id="ARBA00004906"/>
    </source>
</evidence>
<evidence type="ECO:0000256" key="13">
    <source>
        <dbReference type="ARBA" id="ARBA00022989"/>
    </source>
</evidence>
<evidence type="ECO:0000256" key="8">
    <source>
        <dbReference type="ARBA" id="ARBA00022723"/>
    </source>
</evidence>
<dbReference type="Pfam" id="PF12678">
    <property type="entry name" value="zf-rbx1"/>
    <property type="match status" value="1"/>
</dbReference>
<dbReference type="Pfam" id="PF25563">
    <property type="entry name" value="TPR_SYVN1_N"/>
    <property type="match status" value="1"/>
</dbReference>
<comment type="subcellular location">
    <subcellularLocation>
        <location evidence="2">Endoplasmic reticulum membrane</location>
        <topology evidence="2">Multi-pass membrane protein</topology>
    </subcellularLocation>
</comment>
<dbReference type="Gene3D" id="3.30.40.10">
    <property type="entry name" value="Zinc/RING finger domain, C3HC4 (zinc finger)"/>
    <property type="match status" value="1"/>
</dbReference>
<dbReference type="InterPro" id="IPR057992">
    <property type="entry name" value="TPR_SYVN1_N"/>
</dbReference>
<feature type="transmembrane region" description="Helical" evidence="17">
    <location>
        <begin position="222"/>
        <end position="243"/>
    </location>
</feature>
<feature type="transmembrane region" description="Helical" evidence="17">
    <location>
        <begin position="171"/>
        <end position="193"/>
    </location>
</feature>
<name>A0A899FYF8_9ASCO</name>
<protein>
    <recommendedName>
        <fullName evidence="5">RING-type E3 ubiquitin transferase</fullName>
        <ecNumber evidence="5">2.3.2.27</ecNumber>
    </recommendedName>
</protein>
<keyword evidence="6" id="KW-0808">Transferase</keyword>
<feature type="transmembrane region" description="Helical" evidence="17">
    <location>
        <begin position="140"/>
        <end position="159"/>
    </location>
</feature>
<dbReference type="GO" id="GO:0008270">
    <property type="term" value="F:zinc ion binding"/>
    <property type="evidence" value="ECO:0007669"/>
    <property type="project" value="UniProtKB-KW"/>
</dbReference>
<organism evidence="19 20">
    <name type="scientific">Pneumocystis wakefieldiae</name>
    <dbReference type="NCBI Taxonomy" id="38082"/>
    <lineage>
        <taxon>Eukaryota</taxon>
        <taxon>Fungi</taxon>
        <taxon>Dikarya</taxon>
        <taxon>Ascomycota</taxon>
        <taxon>Taphrinomycotina</taxon>
        <taxon>Pneumocystomycetes</taxon>
        <taxon>Pneumocystaceae</taxon>
        <taxon>Pneumocystis</taxon>
    </lineage>
</organism>
<dbReference type="InterPro" id="IPR013083">
    <property type="entry name" value="Znf_RING/FYVE/PHD"/>
</dbReference>
<proteinExistence type="inferred from homology"/>
<evidence type="ECO:0000256" key="11">
    <source>
        <dbReference type="ARBA" id="ARBA00022824"/>
    </source>
</evidence>
<evidence type="ECO:0000313" key="19">
    <source>
        <dbReference type="EMBL" id="QSL65623.1"/>
    </source>
</evidence>
<evidence type="ECO:0000256" key="14">
    <source>
        <dbReference type="ARBA" id="ARBA00023136"/>
    </source>
</evidence>
<dbReference type="InterPro" id="IPR050731">
    <property type="entry name" value="HRD1_E3_ubiq-ligases"/>
</dbReference>
<dbReference type="UniPathway" id="UPA00143"/>
<keyword evidence="7 17" id="KW-0812">Transmembrane</keyword>
<keyword evidence="20" id="KW-1185">Reference proteome</keyword>
<comment type="catalytic activity">
    <reaction evidence="1">
        <text>S-ubiquitinyl-[E2 ubiquitin-conjugating enzyme]-L-cysteine + [acceptor protein]-L-lysine = [E2 ubiquitin-conjugating enzyme]-L-cysteine + N(6)-ubiquitinyl-[acceptor protein]-L-lysine.</text>
        <dbReference type="EC" id="2.3.2.27"/>
    </reaction>
</comment>
<dbReference type="PANTHER" id="PTHR22763">
    <property type="entry name" value="RING ZINC FINGER PROTEIN"/>
    <property type="match status" value="1"/>
</dbReference>
<feature type="transmembrane region" description="Helical" evidence="17">
    <location>
        <begin position="40"/>
        <end position="60"/>
    </location>
</feature>
<dbReference type="EC" id="2.3.2.27" evidence="5"/>
<dbReference type="PANTHER" id="PTHR22763:SF184">
    <property type="entry name" value="E3 UBIQUITIN-PROTEIN LIGASE SYNOVIOLIN"/>
    <property type="match status" value="1"/>
</dbReference>
<evidence type="ECO:0000256" key="10">
    <source>
        <dbReference type="ARBA" id="ARBA00022786"/>
    </source>
</evidence>
<dbReference type="EMBL" id="CP054538">
    <property type="protein sequence ID" value="QSL65623.1"/>
    <property type="molecule type" value="Genomic_DNA"/>
</dbReference>
<dbReference type="AlphaFoldDB" id="A0A899FYF8"/>
<keyword evidence="13 17" id="KW-1133">Transmembrane helix</keyword>
<evidence type="ECO:0000313" key="20">
    <source>
        <dbReference type="Proteomes" id="UP000663699"/>
    </source>
</evidence>
<feature type="region of interest" description="Disordered" evidence="16">
    <location>
        <begin position="444"/>
        <end position="468"/>
    </location>
</feature>
<feature type="domain" description="RING-type" evidence="18">
    <location>
        <begin position="290"/>
        <end position="347"/>
    </location>
</feature>
<dbReference type="InterPro" id="IPR058051">
    <property type="entry name" value="Znf_RING_synoviolin"/>
</dbReference>
<evidence type="ECO:0000256" key="9">
    <source>
        <dbReference type="ARBA" id="ARBA00022771"/>
    </source>
</evidence>
<dbReference type="SUPFAM" id="SSF57850">
    <property type="entry name" value="RING/U-box"/>
    <property type="match status" value="1"/>
</dbReference>
<dbReference type="InterPro" id="IPR001841">
    <property type="entry name" value="Znf_RING"/>
</dbReference>
<evidence type="ECO:0000256" key="5">
    <source>
        <dbReference type="ARBA" id="ARBA00012483"/>
    </source>
</evidence>
<evidence type="ECO:0000256" key="17">
    <source>
        <dbReference type="SAM" id="Phobius"/>
    </source>
</evidence>
<keyword evidence="8" id="KW-0479">Metal-binding</keyword>
<evidence type="ECO:0000256" key="15">
    <source>
        <dbReference type="PROSITE-ProRule" id="PRU00175"/>
    </source>
</evidence>
<dbReference type="SMART" id="SM00184">
    <property type="entry name" value="RING"/>
    <property type="match status" value="1"/>
</dbReference>
<sequence>MKLVIYGTSSTIATAFVILSAFLNRSNFYAACIYLTESSACLIVLMNMGLFLTAIIGKGLQRIFFGPLRAIEIEHLYERAWYSITETCLAMTIFRNNFDTRSIIVFVTLIFLKTFHWLCFDRLEFTRQSENILLRQHARIVVSIVLLLIIDIIMTRFSINTVLHEKPSMMLMFAFEFAILTSTIIGAGIKYIFNLIDSYQNNWENKTLYILYLELFMELFKLIAYSIFFILALTFYGLPLHIIRDIYMTFKSFLAKCRDLIRYKRVTNNMNQRFIDATFEEIAATEDKTCIICREEMVHSSIKKLDKNNKSQSRINSTPKKLPCNHILHFNCLKNWLERQQSCPTCRQSVLEDQSREIFNINRTQIFHFLRNLARRNVEAPNRNQEARQNNNTAPQTPANHQNSQNPPIFPNNYRIYSDWTVIPLINQNIHSIHNIINNNNSGTSLSNNTETTNQNKQTDSNSSSEINKGKNSIKAFFLNNVDSNFQSAFPERLDIINFKTQTPSNTIYTRDSNLTKVDSTLFDADSIKKIEESNKLLLQAQEKISQSLQILKTQEQKNIENNSLSDTSKIHKELNKDASLMENSLTANFQR</sequence>
<accession>A0A899FYF8</accession>
<dbReference type="GO" id="GO:0005789">
    <property type="term" value="C:endoplasmic reticulum membrane"/>
    <property type="evidence" value="ECO:0007669"/>
    <property type="project" value="UniProtKB-SubCell"/>
</dbReference>
<evidence type="ECO:0000256" key="16">
    <source>
        <dbReference type="SAM" id="MobiDB-lite"/>
    </source>
</evidence>
<evidence type="ECO:0000256" key="6">
    <source>
        <dbReference type="ARBA" id="ARBA00022679"/>
    </source>
</evidence>
<dbReference type="CDD" id="cd16479">
    <property type="entry name" value="RING-H2_synoviolin"/>
    <property type="match status" value="1"/>
</dbReference>
<dbReference type="GO" id="GO:0061630">
    <property type="term" value="F:ubiquitin protein ligase activity"/>
    <property type="evidence" value="ECO:0007669"/>
    <property type="project" value="UniProtKB-EC"/>
</dbReference>
<gene>
    <name evidence="19" type="ORF">MERGE_002936</name>
</gene>
<evidence type="ECO:0000256" key="1">
    <source>
        <dbReference type="ARBA" id="ARBA00000900"/>
    </source>
</evidence>
<reference evidence="19" key="1">
    <citation type="submission" date="2020-06" db="EMBL/GenBank/DDBJ databases">
        <title>Genomes of multiple members of Pneumocystis genus reveal paths to human pathogen Pneumocystis jirovecii.</title>
        <authorList>
            <person name="Cisse O.H."/>
            <person name="Ma L."/>
            <person name="Dekker J."/>
            <person name="Khil P."/>
            <person name="Jo J."/>
            <person name="Brenchley J."/>
            <person name="Blair R."/>
            <person name="Pahar B."/>
            <person name="Chabe M."/>
            <person name="Van Rompay K.A."/>
            <person name="Keesler R."/>
            <person name="Sukura A."/>
            <person name="Hirsch V."/>
            <person name="Kutty G."/>
            <person name="Liu Y."/>
            <person name="Peng L."/>
            <person name="Chen J."/>
            <person name="Song J."/>
            <person name="Weissenbacher-Lang C."/>
            <person name="Xu J."/>
            <person name="Upham N.S."/>
            <person name="Stajich J.E."/>
            <person name="Cuomo C.A."/>
            <person name="Cushion M.T."/>
            <person name="Kovacs J.A."/>
        </authorList>
    </citation>
    <scope>NUCLEOTIDE SEQUENCE</scope>
    <source>
        <strain evidence="19">2A</strain>
    </source>
</reference>
<comment type="similarity">
    <text evidence="4">Belongs to the HRD1 family.</text>
</comment>
<keyword evidence="12" id="KW-0862">Zinc</keyword>
<keyword evidence="14 17" id="KW-0472">Membrane</keyword>
<feature type="transmembrane region" description="Helical" evidence="17">
    <location>
        <begin position="103"/>
        <end position="120"/>
    </location>
</feature>
<evidence type="ECO:0000256" key="4">
    <source>
        <dbReference type="ARBA" id="ARBA00010089"/>
    </source>
</evidence>
<evidence type="ECO:0000256" key="12">
    <source>
        <dbReference type="ARBA" id="ARBA00022833"/>
    </source>
</evidence>
<dbReference type="GO" id="GO:0036503">
    <property type="term" value="P:ERAD pathway"/>
    <property type="evidence" value="ECO:0007669"/>
    <property type="project" value="TreeGrafter"/>
</dbReference>
<dbReference type="PROSITE" id="PS50089">
    <property type="entry name" value="ZF_RING_2"/>
    <property type="match status" value="1"/>
</dbReference>
<dbReference type="OrthoDB" id="7759664at2759"/>
<keyword evidence="10" id="KW-0833">Ubl conjugation pathway</keyword>
<keyword evidence="9 15" id="KW-0863">Zinc-finger</keyword>
<dbReference type="GO" id="GO:0043161">
    <property type="term" value="P:proteasome-mediated ubiquitin-dependent protein catabolic process"/>
    <property type="evidence" value="ECO:0007669"/>
    <property type="project" value="TreeGrafter"/>
</dbReference>
<keyword evidence="11" id="KW-0256">Endoplasmic reticulum</keyword>